<dbReference type="AlphaFoldDB" id="A0A1X2H5J3"/>
<gene>
    <name evidence="4" type="ORF">BCR43DRAFT_461019</name>
</gene>
<protein>
    <submittedName>
        <fullName evidence="4">5-carboxymethyl-2-hydroxymuconate delta-isomerase</fullName>
    </submittedName>
</protein>
<dbReference type="GO" id="GO:0046872">
    <property type="term" value="F:metal ion binding"/>
    <property type="evidence" value="ECO:0007669"/>
    <property type="project" value="UniProtKB-KW"/>
</dbReference>
<dbReference type="Pfam" id="PF01557">
    <property type="entry name" value="FAA_hydrolase"/>
    <property type="match status" value="1"/>
</dbReference>
<accession>A0A1X2H5J3</accession>
<evidence type="ECO:0000259" key="3">
    <source>
        <dbReference type="Pfam" id="PF01557"/>
    </source>
</evidence>
<comment type="similarity">
    <text evidence="1">Belongs to the FAH family.</text>
</comment>
<evidence type="ECO:0000256" key="1">
    <source>
        <dbReference type="ARBA" id="ARBA00010211"/>
    </source>
</evidence>
<dbReference type="Gene3D" id="3.90.850.10">
    <property type="entry name" value="Fumarylacetoacetase-like, C-terminal domain"/>
    <property type="match status" value="1"/>
</dbReference>
<reference evidence="4 5" key="1">
    <citation type="submission" date="2016-07" db="EMBL/GenBank/DDBJ databases">
        <title>Pervasive Adenine N6-methylation of Active Genes in Fungi.</title>
        <authorList>
            <consortium name="DOE Joint Genome Institute"/>
            <person name="Mondo S.J."/>
            <person name="Dannebaum R.O."/>
            <person name="Kuo R.C."/>
            <person name="Labutti K."/>
            <person name="Haridas S."/>
            <person name="Kuo A."/>
            <person name="Salamov A."/>
            <person name="Ahrendt S.R."/>
            <person name="Lipzen A."/>
            <person name="Sullivan W."/>
            <person name="Andreopoulos W.B."/>
            <person name="Clum A."/>
            <person name="Lindquist E."/>
            <person name="Daum C."/>
            <person name="Ramamoorthy G.K."/>
            <person name="Gryganskyi A."/>
            <person name="Culley D."/>
            <person name="Magnuson J.K."/>
            <person name="James T.Y."/>
            <person name="O'Malley M.A."/>
            <person name="Stajich J.E."/>
            <person name="Spatafora J.W."/>
            <person name="Visel A."/>
            <person name="Grigoriev I.V."/>
        </authorList>
    </citation>
    <scope>NUCLEOTIDE SEQUENCE [LARGE SCALE GENOMIC DNA]</scope>
    <source>
        <strain evidence="4 5">NRRL 2496</strain>
    </source>
</reference>
<dbReference type="GO" id="GO:0050163">
    <property type="term" value="F:oxaloacetate tautomerase activity"/>
    <property type="evidence" value="ECO:0007669"/>
    <property type="project" value="UniProtKB-ARBA"/>
</dbReference>
<proteinExistence type="inferred from homology"/>
<comment type="caution">
    <text evidence="4">The sequence shown here is derived from an EMBL/GenBank/DDBJ whole genome shotgun (WGS) entry which is preliminary data.</text>
</comment>
<dbReference type="SUPFAM" id="SSF56529">
    <property type="entry name" value="FAH"/>
    <property type="match status" value="1"/>
</dbReference>
<evidence type="ECO:0000256" key="2">
    <source>
        <dbReference type="ARBA" id="ARBA00022723"/>
    </source>
</evidence>
<dbReference type="FunFam" id="3.90.850.10:FF:000002">
    <property type="entry name" value="2-hydroxyhepta-2,4-diene-1,7-dioate isomerase"/>
    <property type="match status" value="1"/>
</dbReference>
<dbReference type="GO" id="GO:0006107">
    <property type="term" value="P:oxaloacetate metabolic process"/>
    <property type="evidence" value="ECO:0007669"/>
    <property type="project" value="UniProtKB-ARBA"/>
</dbReference>
<sequence>MPTTTLASEWTRLIRFEDENGNIRYGQPVLAGKNLTHQEITGGQLRAHLIEGEIFGTHRVTDTVVSVKKLLSPIEPPFYRGIGLNYKRHADEVKAKFPENPIVFIKPPQTTAGPLEPIVIPAICQDGQVDYEAELAVVMGRTCKDVSKEEALDYVAGYTVANDVSARKWQTQLCGGQWCFGKGFDTFNPLGPMIVSSKLIKNPNSLRLGTRLNNKLMQDWNTSDMIFDVATLVSFLSQSTTLHPGEVIITGTPHGVGSILKPPVWLEDKDVCEVFIDGIGSLVNPVVNERNKGNKL</sequence>
<dbReference type="Proteomes" id="UP000242180">
    <property type="component" value="Unassembled WGS sequence"/>
</dbReference>
<name>A0A1X2H5J3_SYNRA</name>
<dbReference type="EMBL" id="MCGN01000008">
    <property type="protein sequence ID" value="ORY93736.1"/>
    <property type="molecule type" value="Genomic_DNA"/>
</dbReference>
<keyword evidence="5" id="KW-1185">Reference proteome</keyword>
<evidence type="ECO:0000313" key="4">
    <source>
        <dbReference type="EMBL" id="ORY93736.1"/>
    </source>
</evidence>
<dbReference type="InParanoid" id="A0A1X2H5J3"/>
<feature type="domain" description="Fumarylacetoacetase-like C-terminal" evidence="3">
    <location>
        <begin position="81"/>
        <end position="287"/>
    </location>
</feature>
<keyword evidence="4" id="KW-0413">Isomerase</keyword>
<organism evidence="4 5">
    <name type="scientific">Syncephalastrum racemosum</name>
    <name type="common">Filamentous fungus</name>
    <dbReference type="NCBI Taxonomy" id="13706"/>
    <lineage>
        <taxon>Eukaryota</taxon>
        <taxon>Fungi</taxon>
        <taxon>Fungi incertae sedis</taxon>
        <taxon>Mucoromycota</taxon>
        <taxon>Mucoromycotina</taxon>
        <taxon>Mucoromycetes</taxon>
        <taxon>Mucorales</taxon>
        <taxon>Syncephalastraceae</taxon>
        <taxon>Syncephalastrum</taxon>
    </lineage>
</organism>
<dbReference type="PANTHER" id="PTHR11820:SF112">
    <property type="entry name" value="FUMARYLACETOACETATE HYDROLASE FAMILY PROTEIN (AFU_ORTHOLOGUE AFUA_1G02370)-RELATED"/>
    <property type="match status" value="1"/>
</dbReference>
<dbReference type="STRING" id="13706.A0A1X2H5J3"/>
<dbReference type="OrthoDB" id="411064at2759"/>
<dbReference type="InterPro" id="IPR011234">
    <property type="entry name" value="Fumarylacetoacetase-like_C"/>
</dbReference>
<dbReference type="InterPro" id="IPR036663">
    <property type="entry name" value="Fumarylacetoacetase_C_sf"/>
</dbReference>
<evidence type="ECO:0000313" key="5">
    <source>
        <dbReference type="Proteomes" id="UP000242180"/>
    </source>
</evidence>
<dbReference type="OMA" id="KWQRDPA"/>
<keyword evidence="2" id="KW-0479">Metal-binding</keyword>
<dbReference type="PANTHER" id="PTHR11820">
    <property type="entry name" value="ACYLPYRUVASE"/>
    <property type="match status" value="1"/>
</dbReference>